<feature type="transmembrane region" description="Helical" evidence="7">
    <location>
        <begin position="173"/>
        <end position="192"/>
    </location>
</feature>
<feature type="transmembrane region" description="Helical" evidence="7">
    <location>
        <begin position="103"/>
        <end position="125"/>
    </location>
</feature>
<feature type="transmembrane region" description="Helical" evidence="7">
    <location>
        <begin position="44"/>
        <end position="65"/>
    </location>
</feature>
<evidence type="ECO:0000313" key="9">
    <source>
        <dbReference type="Proteomes" id="UP001464891"/>
    </source>
</evidence>
<feature type="transmembrane region" description="Helical" evidence="7">
    <location>
        <begin position="224"/>
        <end position="245"/>
    </location>
</feature>
<comment type="caution">
    <text evidence="8">The sequence shown here is derived from an EMBL/GenBank/DDBJ whole genome shotgun (WGS) entry which is preliminary data.</text>
</comment>
<dbReference type="CDD" id="cd06173">
    <property type="entry name" value="MFS_MefA_like"/>
    <property type="match status" value="1"/>
</dbReference>
<dbReference type="InterPro" id="IPR036259">
    <property type="entry name" value="MFS_trans_sf"/>
</dbReference>
<sequence length="451" mass="48642">MEPNQPTSLRKFLILWSGQVASVLGTEMTNFAITLWAWELTGQATPLALIFFFTRTPKVIAASFAGVLVDRWNRKQLMMIGDGMAGISTVVLLSLLLTDQLAIWHLYVAGAVNGLFGYFQDLAYSTSMSQIVPKQHYARATAMDSYLTYSGSAILAPAIAGILYPLIKLPGILLIDLVTFLIAVGTVWFTTIPQPKVEAKPFSREQLWEEFTFGFRYIFRHPSLLAILLFLLNSNLLTNAAWAIQPVMILARSQDNATALASVQAAIGIGGVVGGVLLSVWGGPKRRIHGLLLGQTFGELSSVFLGLSNSLPLWMGTGFLAAIFSPFIGSSNQAIWLSKVDPAVQGKVFASRYLIAQLAAPLGLAIAGPLADKVFEPAMQPGGFLTPLFSGIFGTGNGAGMALQFTLFSILGVLVGVGGYAFRTLRDVETLVPDYDIKTSDPTRSLVGKER</sequence>
<keyword evidence="6 7" id="KW-0472">Membrane</keyword>
<feature type="transmembrane region" description="Helical" evidence="7">
    <location>
        <begin position="288"/>
        <end position="307"/>
    </location>
</feature>
<evidence type="ECO:0000256" key="6">
    <source>
        <dbReference type="ARBA" id="ARBA00023136"/>
    </source>
</evidence>
<feature type="transmembrane region" description="Helical" evidence="7">
    <location>
        <begin position="77"/>
        <end position="97"/>
    </location>
</feature>
<dbReference type="Proteomes" id="UP001464891">
    <property type="component" value="Unassembled WGS sequence"/>
</dbReference>
<proteinExistence type="predicted"/>
<keyword evidence="4 7" id="KW-0812">Transmembrane</keyword>
<dbReference type="EMBL" id="JAMPKM010000013">
    <property type="protein sequence ID" value="MEP0819206.1"/>
    <property type="molecule type" value="Genomic_DNA"/>
</dbReference>
<feature type="transmembrane region" description="Helical" evidence="7">
    <location>
        <begin position="12"/>
        <end position="38"/>
    </location>
</feature>
<keyword evidence="5 7" id="KW-1133">Transmembrane helix</keyword>
<gene>
    <name evidence="8" type="ORF">NC998_19070</name>
</gene>
<evidence type="ECO:0000256" key="1">
    <source>
        <dbReference type="ARBA" id="ARBA00004651"/>
    </source>
</evidence>
<evidence type="ECO:0000256" key="3">
    <source>
        <dbReference type="ARBA" id="ARBA00022475"/>
    </source>
</evidence>
<dbReference type="PANTHER" id="PTHR43266">
    <property type="entry name" value="MACROLIDE-EFFLUX PROTEIN"/>
    <property type="match status" value="1"/>
</dbReference>
<protein>
    <submittedName>
        <fullName evidence="8">MFS transporter</fullName>
    </submittedName>
</protein>
<feature type="transmembrane region" description="Helical" evidence="7">
    <location>
        <begin position="313"/>
        <end position="337"/>
    </location>
</feature>
<comment type="subcellular location">
    <subcellularLocation>
        <location evidence="1">Cell membrane</location>
        <topology evidence="1">Multi-pass membrane protein</topology>
    </subcellularLocation>
</comment>
<dbReference type="Pfam" id="PF07690">
    <property type="entry name" value="MFS_1"/>
    <property type="match status" value="1"/>
</dbReference>
<evidence type="ECO:0000256" key="4">
    <source>
        <dbReference type="ARBA" id="ARBA00022692"/>
    </source>
</evidence>
<feature type="transmembrane region" description="Helical" evidence="7">
    <location>
        <begin position="401"/>
        <end position="422"/>
    </location>
</feature>
<reference evidence="8 9" key="1">
    <citation type="submission" date="2022-04" db="EMBL/GenBank/DDBJ databases">
        <title>Positive selection, recombination, and allopatry shape intraspecific diversity of widespread and dominant cyanobacteria.</title>
        <authorList>
            <person name="Wei J."/>
            <person name="Shu W."/>
            <person name="Hu C."/>
        </authorList>
    </citation>
    <scope>NUCLEOTIDE SEQUENCE [LARGE SCALE GENOMIC DNA]</scope>
    <source>
        <strain evidence="8 9">GB2-A4</strain>
    </source>
</reference>
<dbReference type="SUPFAM" id="SSF103473">
    <property type="entry name" value="MFS general substrate transporter"/>
    <property type="match status" value="1"/>
</dbReference>
<organism evidence="8 9">
    <name type="scientific">Trichocoleus desertorum GB2-A4</name>
    <dbReference type="NCBI Taxonomy" id="2933944"/>
    <lineage>
        <taxon>Bacteria</taxon>
        <taxon>Bacillati</taxon>
        <taxon>Cyanobacteriota</taxon>
        <taxon>Cyanophyceae</taxon>
        <taxon>Leptolyngbyales</taxon>
        <taxon>Trichocoleusaceae</taxon>
        <taxon>Trichocoleus</taxon>
    </lineage>
</organism>
<evidence type="ECO:0000313" key="8">
    <source>
        <dbReference type="EMBL" id="MEP0819206.1"/>
    </source>
</evidence>
<accession>A0ABV0JBP3</accession>
<evidence type="ECO:0000256" key="7">
    <source>
        <dbReference type="SAM" id="Phobius"/>
    </source>
</evidence>
<feature type="transmembrane region" description="Helical" evidence="7">
    <location>
        <begin position="146"/>
        <end position="167"/>
    </location>
</feature>
<evidence type="ECO:0000256" key="5">
    <source>
        <dbReference type="ARBA" id="ARBA00022989"/>
    </source>
</evidence>
<feature type="transmembrane region" description="Helical" evidence="7">
    <location>
        <begin position="257"/>
        <end position="281"/>
    </location>
</feature>
<dbReference type="PANTHER" id="PTHR43266:SF2">
    <property type="entry name" value="MAJOR FACILITATOR SUPERFAMILY (MFS) PROFILE DOMAIN-CONTAINING PROTEIN"/>
    <property type="match status" value="1"/>
</dbReference>
<evidence type="ECO:0000256" key="2">
    <source>
        <dbReference type="ARBA" id="ARBA00022448"/>
    </source>
</evidence>
<dbReference type="RefSeq" id="WP_242017178.1">
    <property type="nucleotide sequence ID" value="NZ_JAMPKM010000013.1"/>
</dbReference>
<dbReference type="Gene3D" id="1.20.1250.20">
    <property type="entry name" value="MFS general substrate transporter like domains"/>
    <property type="match status" value="1"/>
</dbReference>
<dbReference type="InterPro" id="IPR011701">
    <property type="entry name" value="MFS"/>
</dbReference>
<name>A0ABV0JBP3_9CYAN</name>
<feature type="transmembrane region" description="Helical" evidence="7">
    <location>
        <begin position="349"/>
        <end position="371"/>
    </location>
</feature>
<keyword evidence="9" id="KW-1185">Reference proteome</keyword>
<keyword evidence="2" id="KW-0813">Transport</keyword>
<keyword evidence="3" id="KW-1003">Cell membrane</keyword>